<dbReference type="GO" id="GO:0006412">
    <property type="term" value="P:translation"/>
    <property type="evidence" value="ECO:0007669"/>
    <property type="project" value="UniProtKB-UniRule"/>
</dbReference>
<evidence type="ECO:0000256" key="2">
    <source>
        <dbReference type="ARBA" id="ARBA00022491"/>
    </source>
</evidence>
<dbReference type="GO" id="GO:0003735">
    <property type="term" value="F:structural constituent of ribosome"/>
    <property type="evidence" value="ECO:0007669"/>
    <property type="project" value="InterPro"/>
</dbReference>
<evidence type="ECO:0000256" key="7">
    <source>
        <dbReference type="ARBA" id="ARBA00023274"/>
    </source>
</evidence>
<dbReference type="HOGENOM" id="CLU_065963_0_0_0"/>
<keyword evidence="9" id="KW-0820">tRNA-binding</keyword>
<gene>
    <name evidence="9 12" type="primary">rplA</name>
    <name evidence="12" type="ORF">L336_0954</name>
</gene>
<evidence type="ECO:0000256" key="11">
    <source>
        <dbReference type="SAM" id="MobiDB-lite"/>
    </source>
</evidence>
<evidence type="ECO:0000313" key="12">
    <source>
        <dbReference type="EMBL" id="AGL62653.1"/>
    </source>
</evidence>
<evidence type="ECO:0000256" key="10">
    <source>
        <dbReference type="RuleBase" id="RU000659"/>
    </source>
</evidence>
<dbReference type="CDD" id="cd00403">
    <property type="entry name" value="Ribosomal_L1"/>
    <property type="match status" value="1"/>
</dbReference>
<dbReference type="InterPro" id="IPR016095">
    <property type="entry name" value="Ribosomal_uL1_3-a/b-sand"/>
</dbReference>
<dbReference type="InterPro" id="IPR023673">
    <property type="entry name" value="Ribosomal_uL1_CS"/>
</dbReference>
<dbReference type="GO" id="GO:0015934">
    <property type="term" value="C:large ribosomal subunit"/>
    <property type="evidence" value="ECO:0007669"/>
    <property type="project" value="InterPro"/>
</dbReference>
<keyword evidence="2 9" id="KW-0678">Repressor</keyword>
<dbReference type="FunFam" id="3.40.50.790:FF:000001">
    <property type="entry name" value="50S ribosomal protein L1"/>
    <property type="match status" value="1"/>
</dbReference>
<keyword evidence="13" id="KW-1185">Reference proteome</keyword>
<dbReference type="PANTHER" id="PTHR36427">
    <property type="entry name" value="54S RIBOSOMAL PROTEIN L1, MITOCHONDRIAL"/>
    <property type="match status" value="1"/>
</dbReference>
<evidence type="ECO:0000256" key="4">
    <source>
        <dbReference type="ARBA" id="ARBA00022845"/>
    </source>
</evidence>
<accession>R4PLX9</accession>
<dbReference type="PATRIC" id="fig|1332188.3.peg.951"/>
<reference evidence="12 13" key="1">
    <citation type="journal article" date="2013" name="Nat. Biotechnol.">
        <title>Genome sequences of rare, uncultured bacteria obtained by differential coverage binning of multiple metagenomes.</title>
        <authorList>
            <person name="Albertsen M."/>
            <person name="Hugenholtz P."/>
            <person name="Skarshewski A."/>
            <person name="Nielsen K.L."/>
            <person name="Tyson G.W."/>
            <person name="Nielsen P.H."/>
        </authorList>
    </citation>
    <scope>NUCLEOTIDE SEQUENCE [LARGE SCALE GENOMIC DNA]</scope>
    <source>
        <strain evidence="12">TM71</strain>
    </source>
</reference>
<dbReference type="GO" id="GO:0000049">
    <property type="term" value="F:tRNA binding"/>
    <property type="evidence" value="ECO:0007669"/>
    <property type="project" value="UniProtKB-KW"/>
</dbReference>
<feature type="compositionally biased region" description="Basic and acidic residues" evidence="11">
    <location>
        <begin position="51"/>
        <end position="97"/>
    </location>
</feature>
<dbReference type="PANTHER" id="PTHR36427:SF3">
    <property type="entry name" value="LARGE RIBOSOMAL SUBUNIT PROTEIN UL1M"/>
    <property type="match status" value="1"/>
</dbReference>
<dbReference type="GO" id="GO:0019843">
    <property type="term" value="F:rRNA binding"/>
    <property type="evidence" value="ECO:0007669"/>
    <property type="project" value="UniProtKB-UniRule"/>
</dbReference>
<evidence type="ECO:0000256" key="1">
    <source>
        <dbReference type="ARBA" id="ARBA00010531"/>
    </source>
</evidence>
<dbReference type="KEGG" id="saal:L336_0954"/>
<comment type="function">
    <text evidence="9">Binds directly to 23S rRNA. The L1 stalk is quite mobile in the ribosome, and is involved in E site tRNA release.</text>
</comment>
<dbReference type="STRING" id="1332188.L336_0954"/>
<dbReference type="InterPro" id="IPR028364">
    <property type="entry name" value="Ribosomal_uL1/biogenesis"/>
</dbReference>
<comment type="subunit">
    <text evidence="9">Part of the 50S ribosomal subunit.</text>
</comment>
<keyword evidence="4 9" id="KW-0810">Translation regulation</keyword>
<evidence type="ECO:0000313" key="13">
    <source>
        <dbReference type="Proteomes" id="UP000013893"/>
    </source>
</evidence>
<evidence type="ECO:0000256" key="5">
    <source>
        <dbReference type="ARBA" id="ARBA00022884"/>
    </source>
</evidence>
<evidence type="ECO:0000256" key="9">
    <source>
        <dbReference type="HAMAP-Rule" id="MF_01318"/>
    </source>
</evidence>
<dbReference type="GO" id="GO:0006417">
    <property type="term" value="P:regulation of translation"/>
    <property type="evidence" value="ECO:0007669"/>
    <property type="project" value="UniProtKB-KW"/>
</dbReference>
<keyword evidence="3 9" id="KW-0699">rRNA-binding</keyword>
<dbReference type="InterPro" id="IPR023674">
    <property type="entry name" value="Ribosomal_uL1-like"/>
</dbReference>
<dbReference type="NCBIfam" id="TIGR01169">
    <property type="entry name" value="rplA_bact"/>
    <property type="match status" value="1"/>
</dbReference>
<feature type="region of interest" description="Disordered" evidence="11">
    <location>
        <begin position="51"/>
        <end position="120"/>
    </location>
</feature>
<dbReference type="EMBL" id="CP005957">
    <property type="protein sequence ID" value="AGL62653.1"/>
    <property type="molecule type" value="Genomic_DNA"/>
</dbReference>
<name>R4PLX9_9BACT</name>
<comment type="function">
    <text evidence="9">Protein L1 is also a translational repressor protein, it controls the translation of the L11 operon by binding to its mRNA.</text>
</comment>
<dbReference type="InterPro" id="IPR005878">
    <property type="entry name" value="Ribosom_uL1_bac-type"/>
</dbReference>
<keyword evidence="7 9" id="KW-0687">Ribonucleoprotein</keyword>
<dbReference type="Gene3D" id="3.40.50.790">
    <property type="match status" value="1"/>
</dbReference>
<keyword evidence="5 9" id="KW-0694">RNA-binding</keyword>
<dbReference type="HAMAP" id="MF_01318_B">
    <property type="entry name" value="Ribosomal_uL1_B"/>
    <property type="match status" value="1"/>
</dbReference>
<dbReference type="Pfam" id="PF00687">
    <property type="entry name" value="Ribosomal_L1"/>
    <property type="match status" value="1"/>
</dbReference>
<sequence length="348" mass="36971">MSGGDRITATTAGDTDMAKKAELIEEAAKLKIEVPAKATIADLESLIADAKTKKPAADKEVVAERKADVAKAGKRSEKALEEAEEKAVKEARKEAHDTSAQGDAVAHEKKGPAPKVRPLIERRGKKFQAVAKLVEVAKVYTLAEALELATKTNPSKFDASVEVHVRLGVDPRQADQNIRATVTLPNGTGKTVRVAVFAPEAEHDAAKKAGADIVGDETFLKQLDKGEIAFDTLVSTPAYMPRLGKYARLLGPKGLMPNPKSGTVAADVAKAVTEAKAGKVEYRVDKQATIHLSIGKVSFGANKLEENARAFFGSLQSQKPSSLKGIYVKSTAIATTMGPGIKVENQVN</sequence>
<dbReference type="PROSITE" id="PS01199">
    <property type="entry name" value="RIBOSOMAL_L1"/>
    <property type="match status" value="1"/>
</dbReference>
<protein>
    <recommendedName>
        <fullName evidence="8 9">Large ribosomal subunit protein uL1</fullName>
    </recommendedName>
</protein>
<organism evidence="12 13">
    <name type="scientific">Candidatus Saccharimonas aalborgensis</name>
    <dbReference type="NCBI Taxonomy" id="1332188"/>
    <lineage>
        <taxon>Bacteria</taxon>
        <taxon>Candidatus Saccharimonadota</taxon>
        <taxon>Candidatus Saccharimonadia</taxon>
        <taxon>Candidatus Saccharimonadales</taxon>
        <taxon>Candidatus Saccharimonadaceae</taxon>
        <taxon>Candidatus Saccharimonas</taxon>
    </lineage>
</organism>
<evidence type="ECO:0000256" key="3">
    <source>
        <dbReference type="ARBA" id="ARBA00022730"/>
    </source>
</evidence>
<dbReference type="Gene3D" id="3.30.190.20">
    <property type="match status" value="1"/>
</dbReference>
<dbReference type="SUPFAM" id="SSF56808">
    <property type="entry name" value="Ribosomal protein L1"/>
    <property type="match status" value="1"/>
</dbReference>
<dbReference type="Proteomes" id="UP000013893">
    <property type="component" value="Chromosome"/>
</dbReference>
<evidence type="ECO:0000256" key="8">
    <source>
        <dbReference type="ARBA" id="ARBA00035241"/>
    </source>
</evidence>
<dbReference type="AlphaFoldDB" id="R4PLX9"/>
<keyword evidence="6 9" id="KW-0689">Ribosomal protein</keyword>
<evidence type="ECO:0000256" key="6">
    <source>
        <dbReference type="ARBA" id="ARBA00022980"/>
    </source>
</evidence>
<proteinExistence type="inferred from homology"/>
<comment type="similarity">
    <text evidence="1 9 10">Belongs to the universal ribosomal protein uL1 family.</text>
</comment>